<dbReference type="GO" id="GO:0016787">
    <property type="term" value="F:hydrolase activity"/>
    <property type="evidence" value="ECO:0007669"/>
    <property type="project" value="UniProtKB-KW"/>
</dbReference>
<feature type="domain" description="Carboxylesterase type B" evidence="4">
    <location>
        <begin position="193"/>
        <end position="330"/>
    </location>
</feature>
<dbReference type="InterPro" id="IPR019826">
    <property type="entry name" value="Carboxylesterase_B_AS"/>
</dbReference>
<evidence type="ECO:0000256" key="1">
    <source>
        <dbReference type="ARBA" id="ARBA00005964"/>
    </source>
</evidence>
<dbReference type="SUPFAM" id="SSF53474">
    <property type="entry name" value="alpha/beta-Hydrolases"/>
    <property type="match status" value="1"/>
</dbReference>
<dbReference type="Ensembl" id="ENSSSCT00045000469.1">
    <property type="protein sequence ID" value="ENSSSCP00045000233.1"/>
    <property type="gene ID" value="ENSSSCG00045000335.1"/>
</dbReference>
<dbReference type="InterPro" id="IPR029058">
    <property type="entry name" value="AB_hydrolase_fold"/>
</dbReference>
<comment type="similarity">
    <text evidence="1 3">Belongs to the type-B carboxylesterase/lipase family.</text>
</comment>
<name>A0A8D1G8T3_PIG</name>
<dbReference type="InterPro" id="IPR002018">
    <property type="entry name" value="CarbesteraseB"/>
</dbReference>
<sequence length="330" mass="36152">PPRCCQDPVAGQMTSDLFTNRKERLIPEFSEDCLYLNIYTPADLTKRGRLPVMVWIHGGGLVVGGASTYDGLALAAHENVVVVAIQYRLGIWGFFSTGDEHSRGNWGHLDQVAALHWVQENIANFGGDPGSVTIFGESAGGESVSVLVLSPLAKNLFHRAISESGVAFTAGLVRKDMKAAAKKFLTLDFHGDQRESHPFLTTVVDGVLLPKMPEEILAEKDFNTVPYIVGINKQEFGWLLPTMMDFPLSEGKLDQKTATSLLWKSYPISNIPEELTPVATDKYLGGTDDPVKKKDLFLDLMGDVVFGVPSVTVARQHRAAGPPSYIYTFQ</sequence>
<dbReference type="Pfam" id="PF00135">
    <property type="entry name" value="COesterase"/>
    <property type="match status" value="2"/>
</dbReference>
<dbReference type="Proteomes" id="UP000694728">
    <property type="component" value="Unplaced"/>
</dbReference>
<evidence type="ECO:0000256" key="2">
    <source>
        <dbReference type="ARBA" id="ARBA00022801"/>
    </source>
</evidence>
<evidence type="ECO:0000256" key="3">
    <source>
        <dbReference type="RuleBase" id="RU361235"/>
    </source>
</evidence>
<evidence type="ECO:0000313" key="5">
    <source>
        <dbReference type="Ensembl" id="ENSSSCP00045000233.1"/>
    </source>
</evidence>
<dbReference type="AlphaFoldDB" id="A0A8D1G8T3"/>
<dbReference type="PROSITE" id="PS00941">
    <property type="entry name" value="CARBOXYLESTERASE_B_2"/>
    <property type="match status" value="1"/>
</dbReference>
<dbReference type="InterPro" id="IPR050309">
    <property type="entry name" value="Type-B_Carboxylest/Lipase"/>
</dbReference>
<dbReference type="InterPro" id="IPR019819">
    <property type="entry name" value="Carboxylesterase_B_CS"/>
</dbReference>
<accession>A0A8D1G8T3</accession>
<dbReference type="EC" id="3.1.1.-" evidence="3"/>
<dbReference type="PROSITE" id="PS00122">
    <property type="entry name" value="CARBOXYLESTERASE_B_1"/>
    <property type="match status" value="1"/>
</dbReference>
<proteinExistence type="inferred from homology"/>
<dbReference type="PANTHER" id="PTHR11559">
    <property type="entry name" value="CARBOXYLESTERASE"/>
    <property type="match status" value="1"/>
</dbReference>
<reference evidence="5" key="1">
    <citation type="submission" date="2025-08" db="UniProtKB">
        <authorList>
            <consortium name="Ensembl"/>
        </authorList>
    </citation>
    <scope>IDENTIFICATION</scope>
</reference>
<evidence type="ECO:0000313" key="6">
    <source>
        <dbReference type="Proteomes" id="UP000694728"/>
    </source>
</evidence>
<keyword evidence="2 3" id="KW-0378">Hydrolase</keyword>
<feature type="domain" description="Carboxylesterase type B" evidence="4">
    <location>
        <begin position="1"/>
        <end position="184"/>
    </location>
</feature>
<protein>
    <recommendedName>
        <fullName evidence="3">Carboxylic ester hydrolase</fullName>
        <ecNumber evidence="3">3.1.1.-</ecNumber>
    </recommendedName>
</protein>
<evidence type="ECO:0000259" key="4">
    <source>
        <dbReference type="Pfam" id="PF00135"/>
    </source>
</evidence>
<dbReference type="Gene3D" id="3.40.50.1820">
    <property type="entry name" value="alpha/beta hydrolase"/>
    <property type="match status" value="2"/>
</dbReference>
<organism evidence="5 6">
    <name type="scientific">Sus scrofa</name>
    <name type="common">Pig</name>
    <dbReference type="NCBI Taxonomy" id="9823"/>
    <lineage>
        <taxon>Eukaryota</taxon>
        <taxon>Metazoa</taxon>
        <taxon>Chordata</taxon>
        <taxon>Craniata</taxon>
        <taxon>Vertebrata</taxon>
        <taxon>Euteleostomi</taxon>
        <taxon>Mammalia</taxon>
        <taxon>Eutheria</taxon>
        <taxon>Laurasiatheria</taxon>
        <taxon>Artiodactyla</taxon>
        <taxon>Suina</taxon>
        <taxon>Suidae</taxon>
        <taxon>Sus</taxon>
    </lineage>
</organism>